<protein>
    <submittedName>
        <fullName evidence="1">Uncharacterized protein</fullName>
    </submittedName>
</protein>
<dbReference type="Proteomes" id="UP001501867">
    <property type="component" value="Unassembled WGS sequence"/>
</dbReference>
<evidence type="ECO:0000313" key="2">
    <source>
        <dbReference type="Proteomes" id="UP001501867"/>
    </source>
</evidence>
<dbReference type="EMBL" id="BAAABV010000015">
    <property type="protein sequence ID" value="GAA0287312.1"/>
    <property type="molecule type" value="Genomic_DNA"/>
</dbReference>
<sequence>MAAAAGPAAVTMPARTRAAVAAEAARRVRVRVRVWSIVLFPLCCVPVARTHARNGRLRAHGTPDVSYAL</sequence>
<evidence type="ECO:0000313" key="1">
    <source>
        <dbReference type="EMBL" id="GAA0287312.1"/>
    </source>
</evidence>
<comment type="caution">
    <text evidence="1">The sequence shown here is derived from an EMBL/GenBank/DDBJ whole genome shotgun (WGS) entry which is preliminary data.</text>
</comment>
<organism evidence="1 2">
    <name type="scientific">Streptomyces polychromogenes</name>
    <dbReference type="NCBI Taxonomy" id="67342"/>
    <lineage>
        <taxon>Bacteria</taxon>
        <taxon>Bacillati</taxon>
        <taxon>Actinomycetota</taxon>
        <taxon>Actinomycetes</taxon>
        <taxon>Kitasatosporales</taxon>
        <taxon>Streptomycetaceae</taxon>
        <taxon>Streptomyces</taxon>
    </lineage>
</organism>
<name>A0ABP3EZP7_9ACTN</name>
<proteinExistence type="predicted"/>
<gene>
    <name evidence="1" type="ORF">GCM10010302_27110</name>
</gene>
<reference evidence="2" key="1">
    <citation type="journal article" date="2019" name="Int. J. Syst. Evol. Microbiol.">
        <title>The Global Catalogue of Microorganisms (GCM) 10K type strain sequencing project: providing services to taxonomists for standard genome sequencing and annotation.</title>
        <authorList>
            <consortium name="The Broad Institute Genomics Platform"/>
            <consortium name="The Broad Institute Genome Sequencing Center for Infectious Disease"/>
            <person name="Wu L."/>
            <person name="Ma J."/>
        </authorList>
    </citation>
    <scope>NUCLEOTIDE SEQUENCE [LARGE SCALE GENOMIC DNA]</scope>
    <source>
        <strain evidence="2">JCM 4505</strain>
    </source>
</reference>
<accession>A0ABP3EZP7</accession>
<keyword evidence="2" id="KW-1185">Reference proteome</keyword>